<name>A0AAV7E899_ARIFI</name>
<keyword evidence="3" id="KW-1185">Reference proteome</keyword>
<sequence length="180" mass="20374">MKWKKVGGSVSLFLFFLFFWSSKPGFALWYYLCTDSKTHGFVSGAKATRGLKNLELSLFSAVTRDPLDVKEVAICHYIKQLNLESEEAAAKRPKLSSFSLFSYPLSCIVRQVLINSIVLLISIAFQLVFFYFYGGATAFESPSSIRRIGNLGQTKSAMRPTRRSSQRASFYEQRLGFHHA</sequence>
<gene>
    <name evidence="2" type="ORF">H6P81_015067</name>
</gene>
<feature type="transmembrane region" description="Helical" evidence="1">
    <location>
        <begin position="112"/>
        <end position="133"/>
    </location>
</feature>
<dbReference type="EMBL" id="JAINDJ010000006">
    <property type="protein sequence ID" value="KAG9443727.1"/>
    <property type="molecule type" value="Genomic_DNA"/>
</dbReference>
<keyword evidence="1" id="KW-1133">Transmembrane helix</keyword>
<keyword evidence="1" id="KW-0812">Transmembrane</keyword>
<keyword evidence="1" id="KW-0472">Membrane</keyword>
<reference evidence="2 3" key="1">
    <citation type="submission" date="2021-07" db="EMBL/GenBank/DDBJ databases">
        <title>The Aristolochia fimbriata genome: insights into angiosperm evolution, floral development and chemical biosynthesis.</title>
        <authorList>
            <person name="Jiao Y."/>
        </authorList>
    </citation>
    <scope>NUCLEOTIDE SEQUENCE [LARGE SCALE GENOMIC DNA]</scope>
    <source>
        <strain evidence="2">IBCAS-2021</strain>
        <tissue evidence="2">Leaf</tissue>
    </source>
</reference>
<dbReference type="AlphaFoldDB" id="A0AAV7E899"/>
<proteinExistence type="predicted"/>
<protein>
    <submittedName>
        <fullName evidence="2">Uncharacterized protein</fullName>
    </submittedName>
</protein>
<evidence type="ECO:0000313" key="3">
    <source>
        <dbReference type="Proteomes" id="UP000825729"/>
    </source>
</evidence>
<accession>A0AAV7E899</accession>
<organism evidence="2 3">
    <name type="scientific">Aristolochia fimbriata</name>
    <name type="common">White veined hardy Dutchman's pipe vine</name>
    <dbReference type="NCBI Taxonomy" id="158543"/>
    <lineage>
        <taxon>Eukaryota</taxon>
        <taxon>Viridiplantae</taxon>
        <taxon>Streptophyta</taxon>
        <taxon>Embryophyta</taxon>
        <taxon>Tracheophyta</taxon>
        <taxon>Spermatophyta</taxon>
        <taxon>Magnoliopsida</taxon>
        <taxon>Magnoliidae</taxon>
        <taxon>Piperales</taxon>
        <taxon>Aristolochiaceae</taxon>
        <taxon>Aristolochia</taxon>
    </lineage>
</organism>
<evidence type="ECO:0000256" key="1">
    <source>
        <dbReference type="SAM" id="Phobius"/>
    </source>
</evidence>
<evidence type="ECO:0000313" key="2">
    <source>
        <dbReference type="EMBL" id="KAG9443727.1"/>
    </source>
</evidence>
<comment type="caution">
    <text evidence="2">The sequence shown here is derived from an EMBL/GenBank/DDBJ whole genome shotgun (WGS) entry which is preliminary data.</text>
</comment>
<dbReference type="Proteomes" id="UP000825729">
    <property type="component" value="Unassembled WGS sequence"/>
</dbReference>